<comment type="pathway">
    <text evidence="10">Isoprenoid biosynthesis; isopentenyl diphosphate biosynthesis via DXP pathway; isopentenyl diphosphate from 1-deoxy-D-xylulose 5-phosphate: step 3/6.</text>
</comment>
<name>A0A1Y5RP43_9RHOB</name>
<evidence type="ECO:0000313" key="14">
    <source>
        <dbReference type="Proteomes" id="UP000193827"/>
    </source>
</evidence>
<evidence type="ECO:0000256" key="4">
    <source>
        <dbReference type="ARBA" id="ARBA00022679"/>
    </source>
</evidence>
<feature type="active site" evidence="10">
    <location>
        <position position="127"/>
    </location>
</feature>
<feature type="active site" evidence="10">
    <location>
        <position position="11"/>
    </location>
</feature>
<dbReference type="NCBIfam" id="NF011202">
    <property type="entry name" value="PRK14608.1"/>
    <property type="match status" value="1"/>
</dbReference>
<dbReference type="GO" id="GO:0050515">
    <property type="term" value="F:4-(cytidine 5'-diphospho)-2-C-methyl-D-erythritol kinase activity"/>
    <property type="evidence" value="ECO:0007669"/>
    <property type="project" value="UniProtKB-UniRule"/>
</dbReference>
<protein>
    <recommendedName>
        <fullName evidence="3 10">4-diphosphocytidyl-2-C-methyl-D-erythritol kinase</fullName>
        <shortName evidence="10">CMK</shortName>
        <ecNumber evidence="2 10">2.7.1.148</ecNumber>
    </recommendedName>
    <alternativeName>
        <fullName evidence="9 10">4-(cytidine-5'-diphospho)-2-C-methyl-D-erythritol kinase</fullName>
    </alternativeName>
</protein>
<sequence>MKPIKAFAPAKVNLTLHVTGRRDDGYHMLDSLVMFADVGDRISVTQSDVTRLKVTGPMAAGVPADSSNLVVKAAELMGISADIRLKKFLPNAAGIGGGSSDAAATLRALSLLSGQPVPDNVLSLGADVPVCLAQGAARMQGIGDRVISVPGLPMLHAVLVNPMLPVPTARIFERVENHENPPMPRGLPTGVTAAELIQWLATQRNDLQEPAIAAEPAIEQVFRILEVTPGCLLARMSGSGATCFGLYTGAETAASAAGRLQETYPGWWVAATRLNSVS</sequence>
<evidence type="ECO:0000256" key="8">
    <source>
        <dbReference type="ARBA" id="ARBA00023229"/>
    </source>
</evidence>
<feature type="domain" description="GHMP kinase C-terminal" evidence="12">
    <location>
        <begin position="201"/>
        <end position="265"/>
    </location>
</feature>
<dbReference type="GO" id="GO:0016114">
    <property type="term" value="P:terpenoid biosynthetic process"/>
    <property type="evidence" value="ECO:0007669"/>
    <property type="project" value="InterPro"/>
</dbReference>
<feature type="binding site" evidence="10">
    <location>
        <begin position="90"/>
        <end position="100"/>
    </location>
    <ligand>
        <name>ATP</name>
        <dbReference type="ChEBI" id="CHEBI:30616"/>
    </ligand>
</feature>
<dbReference type="SUPFAM" id="SSF54211">
    <property type="entry name" value="Ribosomal protein S5 domain 2-like"/>
    <property type="match status" value="1"/>
</dbReference>
<dbReference type="PIRSF" id="PIRSF010376">
    <property type="entry name" value="IspE"/>
    <property type="match status" value="1"/>
</dbReference>
<dbReference type="InterPro" id="IPR013750">
    <property type="entry name" value="GHMP_kinase_C_dom"/>
</dbReference>
<dbReference type="HAMAP" id="MF_00061">
    <property type="entry name" value="IspE"/>
    <property type="match status" value="1"/>
</dbReference>
<dbReference type="UniPathway" id="UPA00056">
    <property type="reaction ID" value="UER00094"/>
</dbReference>
<keyword evidence="6 10" id="KW-0418">Kinase</keyword>
<dbReference type="PANTHER" id="PTHR43527:SF2">
    <property type="entry name" value="4-DIPHOSPHOCYTIDYL-2-C-METHYL-D-ERYTHRITOL KINASE, CHLOROPLASTIC"/>
    <property type="match status" value="1"/>
</dbReference>
<reference evidence="13 14" key="1">
    <citation type="submission" date="2017-03" db="EMBL/GenBank/DDBJ databases">
        <authorList>
            <person name="Afonso C.L."/>
            <person name="Miller P.J."/>
            <person name="Scott M.A."/>
            <person name="Spackman E."/>
            <person name="Goraichik I."/>
            <person name="Dimitrov K.M."/>
            <person name="Suarez D.L."/>
            <person name="Swayne D.E."/>
        </authorList>
    </citation>
    <scope>NUCLEOTIDE SEQUENCE [LARGE SCALE GENOMIC DNA]</scope>
    <source>
        <strain evidence="13 14">CECT 8287</strain>
    </source>
</reference>
<dbReference type="GO" id="GO:0005524">
    <property type="term" value="F:ATP binding"/>
    <property type="evidence" value="ECO:0007669"/>
    <property type="project" value="UniProtKB-UniRule"/>
</dbReference>
<evidence type="ECO:0000259" key="12">
    <source>
        <dbReference type="Pfam" id="PF08544"/>
    </source>
</evidence>
<keyword evidence="4 10" id="KW-0808">Transferase</keyword>
<evidence type="ECO:0000256" key="3">
    <source>
        <dbReference type="ARBA" id="ARBA00017473"/>
    </source>
</evidence>
<proteinExistence type="inferred from homology"/>
<dbReference type="SUPFAM" id="SSF55060">
    <property type="entry name" value="GHMP Kinase, C-terminal domain"/>
    <property type="match status" value="1"/>
</dbReference>
<dbReference type="Pfam" id="PF08544">
    <property type="entry name" value="GHMP_kinases_C"/>
    <property type="match status" value="1"/>
</dbReference>
<evidence type="ECO:0000256" key="5">
    <source>
        <dbReference type="ARBA" id="ARBA00022741"/>
    </source>
</evidence>
<dbReference type="Proteomes" id="UP000193827">
    <property type="component" value="Unassembled WGS sequence"/>
</dbReference>
<evidence type="ECO:0000313" key="13">
    <source>
        <dbReference type="EMBL" id="SLN22195.1"/>
    </source>
</evidence>
<accession>A0A1Y5RP43</accession>
<keyword evidence="5 10" id="KW-0547">Nucleotide-binding</keyword>
<evidence type="ECO:0000256" key="10">
    <source>
        <dbReference type="HAMAP-Rule" id="MF_00061"/>
    </source>
</evidence>
<dbReference type="GO" id="GO:0019288">
    <property type="term" value="P:isopentenyl diphosphate biosynthetic process, methylerythritol 4-phosphate pathway"/>
    <property type="evidence" value="ECO:0007669"/>
    <property type="project" value="UniProtKB-UniRule"/>
</dbReference>
<dbReference type="Gene3D" id="3.30.230.10">
    <property type="match status" value="1"/>
</dbReference>
<evidence type="ECO:0000256" key="1">
    <source>
        <dbReference type="ARBA" id="ARBA00009684"/>
    </source>
</evidence>
<gene>
    <name evidence="10 13" type="primary">ispE</name>
    <name evidence="13" type="ORF">PEL8287_00965</name>
</gene>
<dbReference type="InterPro" id="IPR036554">
    <property type="entry name" value="GHMP_kinase_C_sf"/>
</dbReference>
<dbReference type="Gene3D" id="3.30.70.890">
    <property type="entry name" value="GHMP kinase, C-terminal domain"/>
    <property type="match status" value="1"/>
</dbReference>
<evidence type="ECO:0000256" key="7">
    <source>
        <dbReference type="ARBA" id="ARBA00022840"/>
    </source>
</evidence>
<dbReference type="InterPro" id="IPR014721">
    <property type="entry name" value="Ribsml_uS5_D2-typ_fold_subgr"/>
</dbReference>
<comment type="function">
    <text evidence="10">Catalyzes the phosphorylation of the position 2 hydroxy group of 4-diphosphocytidyl-2C-methyl-D-erythritol.</text>
</comment>
<evidence type="ECO:0000256" key="6">
    <source>
        <dbReference type="ARBA" id="ARBA00022777"/>
    </source>
</evidence>
<dbReference type="InterPro" id="IPR004424">
    <property type="entry name" value="IspE"/>
</dbReference>
<dbReference type="EC" id="2.7.1.148" evidence="2 10"/>
<dbReference type="RefSeq" id="WP_085891207.1">
    <property type="nucleotide sequence ID" value="NZ_FWFL01000002.1"/>
</dbReference>
<dbReference type="PANTHER" id="PTHR43527">
    <property type="entry name" value="4-DIPHOSPHOCYTIDYL-2-C-METHYL-D-ERYTHRITOL KINASE, CHLOROPLASTIC"/>
    <property type="match status" value="1"/>
</dbReference>
<feature type="domain" description="GHMP kinase N-terminal" evidence="11">
    <location>
        <begin position="68"/>
        <end position="144"/>
    </location>
</feature>
<dbReference type="AlphaFoldDB" id="A0A1Y5RP43"/>
<dbReference type="InterPro" id="IPR020568">
    <property type="entry name" value="Ribosomal_Su5_D2-typ_SF"/>
</dbReference>
<organism evidence="13 14">
    <name type="scientific">Roseovarius litorisediminis</name>
    <dbReference type="NCBI Taxonomy" id="1312363"/>
    <lineage>
        <taxon>Bacteria</taxon>
        <taxon>Pseudomonadati</taxon>
        <taxon>Pseudomonadota</taxon>
        <taxon>Alphaproteobacteria</taxon>
        <taxon>Rhodobacterales</taxon>
        <taxon>Roseobacteraceae</taxon>
        <taxon>Roseovarius</taxon>
    </lineage>
</organism>
<dbReference type="EMBL" id="FWFL01000002">
    <property type="protein sequence ID" value="SLN22195.1"/>
    <property type="molecule type" value="Genomic_DNA"/>
</dbReference>
<comment type="catalytic activity">
    <reaction evidence="10">
        <text>4-CDP-2-C-methyl-D-erythritol + ATP = 4-CDP-2-C-methyl-D-erythritol 2-phosphate + ADP + H(+)</text>
        <dbReference type="Rhea" id="RHEA:18437"/>
        <dbReference type="ChEBI" id="CHEBI:15378"/>
        <dbReference type="ChEBI" id="CHEBI:30616"/>
        <dbReference type="ChEBI" id="CHEBI:57823"/>
        <dbReference type="ChEBI" id="CHEBI:57919"/>
        <dbReference type="ChEBI" id="CHEBI:456216"/>
        <dbReference type="EC" id="2.7.1.148"/>
    </reaction>
</comment>
<evidence type="ECO:0000256" key="9">
    <source>
        <dbReference type="ARBA" id="ARBA00032554"/>
    </source>
</evidence>
<keyword evidence="14" id="KW-1185">Reference proteome</keyword>
<comment type="similarity">
    <text evidence="1 10">Belongs to the GHMP kinase family. IspE subfamily.</text>
</comment>
<dbReference type="InterPro" id="IPR006204">
    <property type="entry name" value="GHMP_kinase_N_dom"/>
</dbReference>
<dbReference type="OrthoDB" id="9809438at2"/>
<evidence type="ECO:0000256" key="2">
    <source>
        <dbReference type="ARBA" id="ARBA00012052"/>
    </source>
</evidence>
<keyword evidence="8 10" id="KW-0414">Isoprene biosynthesis</keyword>
<evidence type="ECO:0000259" key="11">
    <source>
        <dbReference type="Pfam" id="PF00288"/>
    </source>
</evidence>
<dbReference type="Pfam" id="PF00288">
    <property type="entry name" value="GHMP_kinases_N"/>
    <property type="match status" value="1"/>
</dbReference>
<keyword evidence="7 10" id="KW-0067">ATP-binding</keyword>